<dbReference type="PROSITE" id="PS51285">
    <property type="entry name" value="AGC_KINASE_CTER"/>
    <property type="match status" value="1"/>
</dbReference>
<dbReference type="GO" id="GO:0004674">
    <property type="term" value="F:protein serine/threonine kinase activity"/>
    <property type="evidence" value="ECO:0000318"/>
    <property type="project" value="GO_Central"/>
</dbReference>
<evidence type="ECO:0000259" key="10">
    <source>
        <dbReference type="PROSITE" id="PS51285"/>
    </source>
</evidence>
<dbReference type="InterPro" id="IPR000961">
    <property type="entry name" value="AGC-kinase_C"/>
</dbReference>
<evidence type="ECO:0000313" key="11">
    <source>
        <dbReference type="Proteomes" id="UP000008143"/>
    </source>
</evidence>
<protein>
    <submittedName>
        <fullName evidence="12">cAMP-dependent protein kinase catalytic subunit PRKX-like</fullName>
    </submittedName>
</protein>
<dbReference type="AGR" id="Xenbase:XB-GENE-29091839"/>
<dbReference type="PROSITE" id="PS00108">
    <property type="entry name" value="PROTEIN_KINASE_ST"/>
    <property type="match status" value="1"/>
</dbReference>
<evidence type="ECO:0000256" key="6">
    <source>
        <dbReference type="ARBA" id="ARBA00022840"/>
    </source>
</evidence>
<organism evidence="11 12">
    <name type="scientific">Xenopus tropicalis</name>
    <name type="common">Western clawed frog</name>
    <name type="synonym">Silurana tropicalis</name>
    <dbReference type="NCBI Taxonomy" id="8364"/>
    <lineage>
        <taxon>Eukaryota</taxon>
        <taxon>Metazoa</taxon>
        <taxon>Chordata</taxon>
        <taxon>Craniata</taxon>
        <taxon>Vertebrata</taxon>
        <taxon>Euteleostomi</taxon>
        <taxon>Amphibia</taxon>
        <taxon>Batrachia</taxon>
        <taxon>Anura</taxon>
        <taxon>Pipoidea</taxon>
        <taxon>Pipidae</taxon>
        <taxon>Xenopodinae</taxon>
        <taxon>Xenopus</taxon>
        <taxon>Silurana</taxon>
    </lineage>
</organism>
<dbReference type="RefSeq" id="XP_031747218.1">
    <property type="nucleotide sequence ID" value="XM_031891358.1"/>
</dbReference>
<keyword evidence="2" id="KW-0597">Phosphoprotein</keyword>
<evidence type="ECO:0000313" key="13">
    <source>
        <dbReference type="Xenbase" id="XB-GENE-29091839"/>
    </source>
</evidence>
<gene>
    <name evidence="12 13" type="primary">LOC116406699</name>
</gene>
<evidence type="ECO:0000259" key="9">
    <source>
        <dbReference type="PROSITE" id="PS50011"/>
    </source>
</evidence>
<dbReference type="AlphaFoldDB" id="A0A8J1INQ8"/>
<dbReference type="SMART" id="SM00220">
    <property type="entry name" value="S_TKc"/>
    <property type="match status" value="1"/>
</dbReference>
<evidence type="ECO:0000256" key="7">
    <source>
        <dbReference type="PROSITE-ProRule" id="PRU10141"/>
    </source>
</evidence>
<dbReference type="PROSITE" id="PS00107">
    <property type="entry name" value="PROTEIN_KINASE_ATP"/>
    <property type="match status" value="1"/>
</dbReference>
<dbReference type="PANTHER" id="PTHR24351">
    <property type="entry name" value="RIBOSOMAL PROTEIN S6 KINASE"/>
    <property type="match status" value="1"/>
</dbReference>
<keyword evidence="11" id="KW-1185">Reference proteome</keyword>
<feature type="domain" description="AGC-kinase C-terminal" evidence="10">
    <location>
        <begin position="500"/>
        <end position="559"/>
    </location>
</feature>
<keyword evidence="5" id="KW-0418">Kinase</keyword>
<feature type="compositionally biased region" description="Basic and acidic residues" evidence="8">
    <location>
        <begin position="128"/>
        <end position="142"/>
    </location>
</feature>
<feature type="domain" description="Protein kinase" evidence="9">
    <location>
        <begin position="240"/>
        <end position="499"/>
    </location>
</feature>
<feature type="region of interest" description="Disordered" evidence="8">
    <location>
        <begin position="1"/>
        <end position="147"/>
    </location>
</feature>
<feature type="compositionally biased region" description="Basic residues" evidence="8">
    <location>
        <begin position="111"/>
        <end position="127"/>
    </location>
</feature>
<evidence type="ECO:0000256" key="2">
    <source>
        <dbReference type="ARBA" id="ARBA00022553"/>
    </source>
</evidence>
<dbReference type="GO" id="GO:0035556">
    <property type="term" value="P:intracellular signal transduction"/>
    <property type="evidence" value="ECO:0000318"/>
    <property type="project" value="GO_Central"/>
</dbReference>
<evidence type="ECO:0000256" key="3">
    <source>
        <dbReference type="ARBA" id="ARBA00022679"/>
    </source>
</evidence>
<dbReference type="Xenbase" id="XB-GENE-29091839">
    <property type="gene designation" value="LOC116406699"/>
</dbReference>
<evidence type="ECO:0000313" key="12">
    <source>
        <dbReference type="RefSeq" id="XP_031747218.1"/>
    </source>
</evidence>
<accession>A0A8J1INQ8</accession>
<dbReference type="OMA" id="NYIDSEM"/>
<name>A0A8J1INQ8_XENTR</name>
<dbReference type="SUPFAM" id="SSF56112">
    <property type="entry name" value="Protein kinase-like (PK-like)"/>
    <property type="match status" value="1"/>
</dbReference>
<evidence type="ECO:0000256" key="5">
    <source>
        <dbReference type="ARBA" id="ARBA00022777"/>
    </source>
</evidence>
<proteinExistence type="predicted"/>
<evidence type="ECO:0000256" key="1">
    <source>
        <dbReference type="ARBA" id="ARBA00022527"/>
    </source>
</evidence>
<dbReference type="OrthoDB" id="63267at2759"/>
<dbReference type="InterPro" id="IPR008271">
    <property type="entry name" value="Ser/Thr_kinase_AS"/>
</dbReference>
<feature type="compositionally biased region" description="Basic and acidic residues" evidence="8">
    <location>
        <begin position="75"/>
        <end position="97"/>
    </location>
</feature>
<reference evidence="12" key="1">
    <citation type="submission" date="2025-08" db="UniProtKB">
        <authorList>
            <consortium name="RefSeq"/>
        </authorList>
    </citation>
    <scope>IDENTIFICATION</scope>
    <source>
        <strain evidence="12">Nigerian</strain>
        <tissue evidence="12">Liver and blood</tissue>
    </source>
</reference>
<feature type="binding site" evidence="7">
    <location>
        <position position="273"/>
    </location>
    <ligand>
        <name>ATP</name>
        <dbReference type="ChEBI" id="CHEBI:30616"/>
    </ligand>
</feature>
<keyword evidence="4 7" id="KW-0547">Nucleotide-binding</keyword>
<dbReference type="FunFam" id="1.10.510.10:FF:000210">
    <property type="entry name" value="Non-specific serine/threonine protein kinase"/>
    <property type="match status" value="1"/>
</dbReference>
<keyword evidence="3" id="KW-0808">Transferase</keyword>
<dbReference type="GeneID" id="116406699"/>
<dbReference type="InterPro" id="IPR011009">
    <property type="entry name" value="Kinase-like_dom_sf"/>
</dbReference>
<dbReference type="InterPro" id="IPR017441">
    <property type="entry name" value="Protein_kinase_ATP_BS"/>
</dbReference>
<dbReference type="KEGG" id="xtr:116406699"/>
<evidence type="ECO:0000256" key="8">
    <source>
        <dbReference type="SAM" id="MobiDB-lite"/>
    </source>
</evidence>
<feature type="compositionally biased region" description="Basic and acidic residues" evidence="8">
    <location>
        <begin position="9"/>
        <end position="40"/>
    </location>
</feature>
<dbReference type="Gene3D" id="3.30.200.20">
    <property type="entry name" value="Phosphorylase Kinase, domain 1"/>
    <property type="match status" value="1"/>
</dbReference>
<dbReference type="Gene3D" id="1.10.510.10">
    <property type="entry name" value="Transferase(Phosphotransferase) domain 1"/>
    <property type="match status" value="1"/>
</dbReference>
<dbReference type="Proteomes" id="UP000008143">
    <property type="component" value="Chromosome 8"/>
</dbReference>
<dbReference type="GO" id="GO:0005524">
    <property type="term" value="F:ATP binding"/>
    <property type="evidence" value="ECO:0007669"/>
    <property type="project" value="UniProtKB-UniRule"/>
</dbReference>
<evidence type="ECO:0000256" key="4">
    <source>
        <dbReference type="ARBA" id="ARBA00022741"/>
    </source>
</evidence>
<sequence length="559" mass="62653">MPHPVKGVESPKFDGRRLPPIKKDDRRPSIMDKKVERPKSPLELPKQVQPPLASPRTITPGSKVPLSGKMADQAKGSERARSESRKLPPIKKVDRRPSVMVPKPPADTKPKKSPGRAPRRRRPRKKKVADQAKRPESPKRASEQIPVVPNNEVDGRLIEPAVKEPSPCEMIKVVETVKAPSVTPKPAKEMSLGGIIPPAVHVEPSIKEADEQEMQVGPQDPPAMAEIAVPQRTFGPIKDYELKKWIGQGGFGKVCLAEHKETRTMVAIKVIKKIEVYDTRVTPSLETEISTLKLAQRERVPFLIWNFQSFHTEHHVLLAMEFASGGDLASHLKAGRLSCERILFYAACIVLGVEYLHKNSIVHRDLKPHNILIDSTGYAKLADFGLCVKVHRRDGRVTGRGGTRHYTAPEVYIYNSYDRSVDWWSVGVIMYEMVLRKLPFVGATKKDVAYNIMLSTPKYPPDMDIPTRSLIERFLNKDGSNRLGGYLYGAREVKQHSYFKAIDWKALANKRLPAPFIPGPYEESTTKVPAPVVITTSKSRESISDDIQSEFEEVLKAAE</sequence>
<dbReference type="FunFam" id="3.30.200.20:FF:000474">
    <property type="entry name" value="Serine/threonine-protein kinase N2-like"/>
    <property type="match status" value="1"/>
</dbReference>
<dbReference type="InterPro" id="IPR000719">
    <property type="entry name" value="Prot_kinase_dom"/>
</dbReference>
<keyword evidence="6 7" id="KW-0067">ATP-binding</keyword>
<dbReference type="PROSITE" id="PS50011">
    <property type="entry name" value="PROTEIN_KINASE_DOM"/>
    <property type="match status" value="1"/>
</dbReference>
<keyword evidence="1" id="KW-0723">Serine/threonine-protein kinase</keyword>
<dbReference type="Pfam" id="PF00069">
    <property type="entry name" value="Pkinase"/>
    <property type="match status" value="1"/>
</dbReference>